<dbReference type="Proteomes" id="UP000182888">
    <property type="component" value="Unassembled WGS sequence"/>
</dbReference>
<name>A0A0K2W769_MESPL</name>
<dbReference type="InterPro" id="IPR011051">
    <property type="entry name" value="RmlC_Cupin_sf"/>
</dbReference>
<organism evidence="2 3">
    <name type="scientific">Mesorhizobium plurifarium</name>
    <dbReference type="NCBI Taxonomy" id="69974"/>
    <lineage>
        <taxon>Bacteria</taxon>
        <taxon>Pseudomonadati</taxon>
        <taxon>Pseudomonadota</taxon>
        <taxon>Alphaproteobacteria</taxon>
        <taxon>Hyphomicrobiales</taxon>
        <taxon>Phyllobacteriaceae</taxon>
        <taxon>Mesorhizobium</taxon>
    </lineage>
</organism>
<dbReference type="SUPFAM" id="SSF51182">
    <property type="entry name" value="RmlC-like cupins"/>
    <property type="match status" value="1"/>
</dbReference>
<evidence type="ECO:0000313" key="2">
    <source>
        <dbReference type="EMBL" id="CDX62935.1"/>
    </source>
</evidence>
<feature type="domain" description="ChrR-like cupin" evidence="1">
    <location>
        <begin position="16"/>
        <end position="102"/>
    </location>
</feature>
<dbReference type="InterPro" id="IPR014710">
    <property type="entry name" value="RmlC-like_jellyroll"/>
</dbReference>
<protein>
    <submittedName>
        <fullName evidence="2">Anti-ECFsigma factor, ChrR</fullName>
    </submittedName>
</protein>
<evidence type="ECO:0000259" key="1">
    <source>
        <dbReference type="Pfam" id="PF12973"/>
    </source>
</evidence>
<dbReference type="EMBL" id="CCND01000051">
    <property type="protein sequence ID" value="CDX62935.1"/>
    <property type="molecule type" value="Genomic_DNA"/>
</dbReference>
<dbReference type="InterPro" id="IPR025979">
    <property type="entry name" value="ChrR-like_cupin_dom"/>
</dbReference>
<dbReference type="AlphaFoldDB" id="A0A0K2W769"/>
<gene>
    <name evidence="2" type="ORF">MPL1032_80019</name>
</gene>
<dbReference type="OrthoDB" id="9801227at2"/>
<evidence type="ECO:0000313" key="3">
    <source>
        <dbReference type="Proteomes" id="UP000182888"/>
    </source>
</evidence>
<proteinExistence type="predicted"/>
<sequence>MPNLAFAGLVDGGWRELAFEPFRDGVTVHWLLKGGPIEPSVAILKYQPGAGVPRHRHAGLETIVVLEGTQSDENGDYPAGSVILNPVGTEHSVWTTAGCVVLIQWDLPVIILGETK</sequence>
<dbReference type="Gene3D" id="2.60.120.10">
    <property type="entry name" value="Jelly Rolls"/>
    <property type="match status" value="1"/>
</dbReference>
<reference evidence="3" key="1">
    <citation type="submission" date="2014-08" db="EMBL/GenBank/DDBJ databases">
        <authorList>
            <person name="Edwards T."/>
        </authorList>
    </citation>
    <scope>NUCLEOTIDE SEQUENCE [LARGE SCALE GENOMIC DNA]</scope>
</reference>
<dbReference type="Pfam" id="PF12973">
    <property type="entry name" value="Cupin_7"/>
    <property type="match status" value="1"/>
</dbReference>
<accession>A0A0K2W769</accession>